<protein>
    <submittedName>
        <fullName evidence="2">Uncharacterized protein</fullName>
    </submittedName>
</protein>
<dbReference type="EMBL" id="PKSG01000353">
    <property type="protein sequence ID" value="POR36188.1"/>
    <property type="molecule type" value="Genomic_DNA"/>
</dbReference>
<organism evidence="2 3">
    <name type="scientific">Tolypocladium paradoxum</name>
    <dbReference type="NCBI Taxonomy" id="94208"/>
    <lineage>
        <taxon>Eukaryota</taxon>
        <taxon>Fungi</taxon>
        <taxon>Dikarya</taxon>
        <taxon>Ascomycota</taxon>
        <taxon>Pezizomycotina</taxon>
        <taxon>Sordariomycetes</taxon>
        <taxon>Hypocreomycetidae</taxon>
        <taxon>Hypocreales</taxon>
        <taxon>Ophiocordycipitaceae</taxon>
        <taxon>Tolypocladium</taxon>
    </lineage>
</organism>
<dbReference type="Proteomes" id="UP000237481">
    <property type="component" value="Unassembled WGS sequence"/>
</dbReference>
<proteinExistence type="predicted"/>
<feature type="region of interest" description="Disordered" evidence="1">
    <location>
        <begin position="124"/>
        <end position="145"/>
    </location>
</feature>
<name>A0A2S4L169_9HYPO</name>
<evidence type="ECO:0000313" key="3">
    <source>
        <dbReference type="Proteomes" id="UP000237481"/>
    </source>
</evidence>
<comment type="caution">
    <text evidence="2">The sequence shown here is derived from an EMBL/GenBank/DDBJ whole genome shotgun (WGS) entry which is preliminary data.</text>
</comment>
<sequence>MLMQAPGTDAPMPVPGTVVAPPRPPCSSSCADAGLRRYLKITTCLRIRALGRRRRVSVRLGLASAGFRASTIRTTPQLRSVLKSTGIEEPFQIGDLWRGTSYSPCQAATETPLTAMSLPVRYCPPRPRDKGMGKNHDDTRHGCLR</sequence>
<gene>
    <name evidence="2" type="ORF">TPAR_03615</name>
</gene>
<evidence type="ECO:0000313" key="2">
    <source>
        <dbReference type="EMBL" id="POR36188.1"/>
    </source>
</evidence>
<feature type="compositionally biased region" description="Basic and acidic residues" evidence="1">
    <location>
        <begin position="126"/>
        <end position="145"/>
    </location>
</feature>
<keyword evidence="3" id="KW-1185">Reference proteome</keyword>
<reference evidence="2 3" key="1">
    <citation type="submission" date="2018-01" db="EMBL/GenBank/DDBJ databases">
        <title>Harnessing the power of phylogenomics to disentangle the directionality and signatures of interkingdom host jumping in the parasitic fungal genus Tolypocladium.</title>
        <authorList>
            <person name="Quandt C.A."/>
            <person name="Patterson W."/>
            <person name="Spatafora J.W."/>
        </authorList>
    </citation>
    <scope>NUCLEOTIDE SEQUENCE [LARGE SCALE GENOMIC DNA]</scope>
    <source>
        <strain evidence="2 3">NRBC 100945</strain>
    </source>
</reference>
<evidence type="ECO:0000256" key="1">
    <source>
        <dbReference type="SAM" id="MobiDB-lite"/>
    </source>
</evidence>
<dbReference type="AlphaFoldDB" id="A0A2S4L169"/>
<accession>A0A2S4L169</accession>